<name>A0A485PAM3_LYNPA</name>
<evidence type="ECO:0000313" key="3">
    <source>
        <dbReference type="EMBL" id="VFV41364.1"/>
    </source>
</evidence>
<gene>
    <name evidence="3" type="ORF">LYPA_23C019576</name>
</gene>
<accession>A0A485PAM3</accession>
<protein>
    <submittedName>
        <fullName evidence="3">Heterogeneous nuclear</fullName>
    </submittedName>
</protein>
<proteinExistence type="predicted"/>
<feature type="domain" description="Heterogeneous nuclear ribonucleoprotein A1/A2 C-terminal" evidence="2">
    <location>
        <begin position="24"/>
        <end position="60"/>
    </location>
</feature>
<dbReference type="Proteomes" id="UP000386466">
    <property type="component" value="Unassembled WGS sequence"/>
</dbReference>
<organism evidence="3 4">
    <name type="scientific">Lynx pardinus</name>
    <name type="common">Iberian lynx</name>
    <name type="synonym">Felis pardina</name>
    <dbReference type="NCBI Taxonomy" id="191816"/>
    <lineage>
        <taxon>Eukaryota</taxon>
        <taxon>Metazoa</taxon>
        <taxon>Chordata</taxon>
        <taxon>Craniata</taxon>
        <taxon>Vertebrata</taxon>
        <taxon>Euteleostomi</taxon>
        <taxon>Mammalia</taxon>
        <taxon>Eutheria</taxon>
        <taxon>Laurasiatheria</taxon>
        <taxon>Carnivora</taxon>
        <taxon>Feliformia</taxon>
        <taxon>Felidae</taxon>
        <taxon>Felinae</taxon>
        <taxon>Lynx</taxon>
    </lineage>
</organism>
<reference evidence="3 4" key="1">
    <citation type="submission" date="2019-01" db="EMBL/GenBank/DDBJ databases">
        <authorList>
            <person name="Alioto T."/>
            <person name="Alioto T."/>
        </authorList>
    </citation>
    <scope>NUCLEOTIDE SEQUENCE [LARGE SCALE GENOMIC DNA]</scope>
</reference>
<dbReference type="InterPro" id="IPR021662">
    <property type="entry name" value="HnRNPA1/A2_C"/>
</dbReference>
<feature type="region of interest" description="Disordered" evidence="1">
    <location>
        <begin position="1"/>
        <end position="20"/>
    </location>
</feature>
<feature type="region of interest" description="Disordered" evidence="1">
    <location>
        <begin position="27"/>
        <end position="63"/>
    </location>
</feature>
<evidence type="ECO:0000256" key="1">
    <source>
        <dbReference type="SAM" id="MobiDB-lite"/>
    </source>
</evidence>
<keyword evidence="4" id="KW-1185">Reference proteome</keyword>
<sequence>KGGGEYGGSGDGYNGFGNDGSNSGGGRSYNYFGSYNNQSSNSGPMKGGSFGGRSSGPCGGRGQYFAQPETKVAMVVPAAAIAMAVAEGFNYCQETKLSKRGEPEK</sequence>
<dbReference type="Pfam" id="PF11627">
    <property type="entry name" value="HnRNPA1_LC"/>
    <property type="match status" value="1"/>
</dbReference>
<evidence type="ECO:0000313" key="4">
    <source>
        <dbReference type="Proteomes" id="UP000386466"/>
    </source>
</evidence>
<dbReference type="AlphaFoldDB" id="A0A485PAM3"/>
<feature type="non-terminal residue" evidence="3">
    <location>
        <position position="1"/>
    </location>
</feature>
<feature type="compositionally biased region" description="Gly residues" evidence="1">
    <location>
        <begin position="45"/>
        <end position="62"/>
    </location>
</feature>
<feature type="compositionally biased region" description="Low complexity" evidence="1">
    <location>
        <begin position="28"/>
        <end position="37"/>
    </location>
</feature>
<dbReference type="EMBL" id="CAAGRJ010030229">
    <property type="protein sequence ID" value="VFV41364.1"/>
    <property type="molecule type" value="Genomic_DNA"/>
</dbReference>
<evidence type="ECO:0000259" key="2">
    <source>
        <dbReference type="Pfam" id="PF11627"/>
    </source>
</evidence>